<evidence type="ECO:0000256" key="6">
    <source>
        <dbReference type="ARBA" id="ARBA00022801"/>
    </source>
</evidence>
<comment type="function">
    <text evidence="2">Probably catalyzes the deacetylation of acetylated carbohydrates an important step in the degradation of oligosaccharides.</text>
</comment>
<keyword evidence="5" id="KW-0479">Metal-binding</keyword>
<dbReference type="PANTHER" id="PTHR31609">
    <property type="entry name" value="YDJC DEACETYLASE FAMILY MEMBER"/>
    <property type="match status" value="1"/>
</dbReference>
<evidence type="ECO:0000256" key="3">
    <source>
        <dbReference type="ARBA" id="ARBA00008843"/>
    </source>
</evidence>
<dbReference type="AlphaFoldDB" id="S4RCP2"/>
<reference evidence="9" key="2">
    <citation type="submission" date="2025-09" db="UniProtKB">
        <authorList>
            <consortium name="Ensembl"/>
        </authorList>
    </citation>
    <scope>IDENTIFICATION</scope>
</reference>
<evidence type="ECO:0000256" key="1">
    <source>
        <dbReference type="ARBA" id="ARBA00001946"/>
    </source>
</evidence>
<organism evidence="9">
    <name type="scientific">Petromyzon marinus</name>
    <name type="common">Sea lamprey</name>
    <dbReference type="NCBI Taxonomy" id="7757"/>
    <lineage>
        <taxon>Eukaryota</taxon>
        <taxon>Metazoa</taxon>
        <taxon>Chordata</taxon>
        <taxon>Craniata</taxon>
        <taxon>Vertebrata</taxon>
        <taxon>Cyclostomata</taxon>
        <taxon>Hyperoartia</taxon>
        <taxon>Petromyzontiformes</taxon>
        <taxon>Petromyzontidae</taxon>
        <taxon>Petromyzon</taxon>
    </lineage>
</organism>
<name>S4RCP2_PETMA</name>
<protein>
    <recommendedName>
        <fullName evidence="4">Carbohydrate deacetylase</fullName>
    </recommendedName>
</protein>
<evidence type="ECO:0000256" key="4">
    <source>
        <dbReference type="ARBA" id="ARBA00018477"/>
    </source>
</evidence>
<dbReference type="InterPro" id="IPR011330">
    <property type="entry name" value="Glyco_hydro/deAcase_b/a-brl"/>
</dbReference>
<dbReference type="GO" id="GO:0016787">
    <property type="term" value="F:hydrolase activity"/>
    <property type="evidence" value="ECO:0007669"/>
    <property type="project" value="UniProtKB-KW"/>
</dbReference>
<dbReference type="SUPFAM" id="SSF88713">
    <property type="entry name" value="Glycoside hydrolase/deacetylase"/>
    <property type="match status" value="1"/>
</dbReference>
<dbReference type="Gene3D" id="3.20.20.370">
    <property type="entry name" value="Glycoside hydrolase/deacetylase"/>
    <property type="match status" value="1"/>
</dbReference>
<dbReference type="Pfam" id="PF04794">
    <property type="entry name" value="YdjC"/>
    <property type="match status" value="1"/>
</dbReference>
<dbReference type="GO" id="GO:0005975">
    <property type="term" value="P:carbohydrate metabolic process"/>
    <property type="evidence" value="ECO:0007669"/>
    <property type="project" value="InterPro"/>
</dbReference>
<dbReference type="InterPro" id="IPR006879">
    <property type="entry name" value="YdjC-like"/>
</dbReference>
<evidence type="ECO:0000256" key="5">
    <source>
        <dbReference type="ARBA" id="ARBA00022723"/>
    </source>
</evidence>
<evidence type="ECO:0000313" key="9">
    <source>
        <dbReference type="Ensembl" id="ENSPMAP00000002974.1"/>
    </source>
</evidence>
<comment type="similarity">
    <text evidence="3">Belongs to the YdjC deacetylase family.</text>
</comment>
<evidence type="ECO:0000256" key="2">
    <source>
        <dbReference type="ARBA" id="ARBA00003451"/>
    </source>
</evidence>
<keyword evidence="6" id="KW-0378">Hydrolase</keyword>
<evidence type="ECO:0000256" key="8">
    <source>
        <dbReference type="ARBA" id="ARBA00023277"/>
    </source>
</evidence>
<dbReference type="Ensembl" id="ENSPMAT00000002988.1">
    <property type="protein sequence ID" value="ENSPMAP00000002974.1"/>
    <property type="gene ID" value="ENSPMAG00000002729.1"/>
</dbReference>
<dbReference type="STRING" id="7757.ENSPMAP00000002974"/>
<dbReference type="GO" id="GO:0046872">
    <property type="term" value="F:metal ion binding"/>
    <property type="evidence" value="ECO:0007669"/>
    <property type="project" value="UniProtKB-KW"/>
</dbReference>
<keyword evidence="7" id="KW-0460">Magnesium</keyword>
<keyword evidence="8" id="KW-0119">Carbohydrate metabolism</keyword>
<dbReference type="HOGENOM" id="CLU_064244_1_0_1"/>
<dbReference type="PANTHER" id="PTHR31609:SF1">
    <property type="entry name" value="CARBOHYDRATE DEACETYLASE"/>
    <property type="match status" value="1"/>
</dbReference>
<comment type="cofactor">
    <cofactor evidence="1">
        <name>Mg(2+)</name>
        <dbReference type="ChEBI" id="CHEBI:18420"/>
    </cofactor>
</comment>
<dbReference type="GeneTree" id="ENSGT00390000002575"/>
<accession>S4RCP2</accession>
<reference evidence="9" key="1">
    <citation type="submission" date="2025-08" db="UniProtKB">
        <authorList>
            <consortium name="Ensembl"/>
        </authorList>
    </citation>
    <scope>IDENTIFICATION</scope>
</reference>
<dbReference type="GO" id="GO:0019213">
    <property type="term" value="F:deacetylase activity"/>
    <property type="evidence" value="ECO:0007669"/>
    <property type="project" value="TreeGrafter"/>
</dbReference>
<evidence type="ECO:0000256" key="7">
    <source>
        <dbReference type="ARBA" id="ARBA00022842"/>
    </source>
</evidence>
<sequence length="151" mass="16631">RHRMPLGLHANVTEGEPVCQTLPRSGRGLLLPGGTFRGMTGFREAMDRGDIDPKELEMELTAQMDRFRELTGSWPRHVDGHQHFHVHPGACVAFARVLRACGTVSTRVPVEACAGGAAACPWIWAEKREFFSSVEREAGAARAVFSQHGLR</sequence>
<proteinExistence type="inferred from homology"/>